<organism evidence="1 2">
    <name type="scientific">Propithecus coquereli</name>
    <name type="common">Coquerel's sifaka</name>
    <name type="synonym">Propithecus verreauxi coquereli</name>
    <dbReference type="NCBI Taxonomy" id="379532"/>
    <lineage>
        <taxon>Eukaryota</taxon>
        <taxon>Metazoa</taxon>
        <taxon>Chordata</taxon>
        <taxon>Craniata</taxon>
        <taxon>Vertebrata</taxon>
        <taxon>Euteleostomi</taxon>
        <taxon>Mammalia</taxon>
        <taxon>Eutheria</taxon>
        <taxon>Euarchontoglires</taxon>
        <taxon>Primates</taxon>
        <taxon>Strepsirrhini</taxon>
        <taxon>Lemuriformes</taxon>
        <taxon>Indriidae</taxon>
        <taxon>Propithecus</taxon>
    </lineage>
</organism>
<reference evidence="1" key="1">
    <citation type="submission" date="2025-08" db="UniProtKB">
        <authorList>
            <consortium name="Ensembl"/>
        </authorList>
    </citation>
    <scope>IDENTIFICATION</scope>
</reference>
<evidence type="ECO:0000313" key="1">
    <source>
        <dbReference type="Ensembl" id="ENSPCOP00000016661.1"/>
    </source>
</evidence>
<accession>A0A2K6FRP2</accession>
<dbReference type="Ensembl" id="ENSPCOT00000027291.1">
    <property type="protein sequence ID" value="ENSPCOP00000016661.1"/>
    <property type="gene ID" value="ENSPCOG00000020103.1"/>
</dbReference>
<dbReference type="Proteomes" id="UP000233160">
    <property type="component" value="Unassembled WGS sequence"/>
</dbReference>
<sequence>DYSGHYYPPNPSLNIPYGPRNSQPRLYYARMNTIPNYPGHPGSAKGLPPYPWILTAPGGPYIYNIPGSPSATGLTNPFLPRHPPGVLPFVPPSRIYAAPVAPPVAAEPAAASPVAAAPVAAEPAAAAPVAAEPVKK</sequence>
<dbReference type="STRING" id="379532.ENSPCOP00000016661"/>
<dbReference type="PANTHER" id="PTHR39415:SF1">
    <property type="entry name" value="PROLINE-RICH PROTEIN 27"/>
    <property type="match status" value="1"/>
</dbReference>
<proteinExistence type="predicted"/>
<dbReference type="GO" id="GO:0070062">
    <property type="term" value="C:extracellular exosome"/>
    <property type="evidence" value="ECO:0007669"/>
    <property type="project" value="TreeGrafter"/>
</dbReference>
<dbReference type="PANTHER" id="PTHR39415">
    <property type="entry name" value="PROLINE-RICH PROTEIN 27"/>
    <property type="match status" value="1"/>
</dbReference>
<reference evidence="1" key="2">
    <citation type="submission" date="2025-09" db="UniProtKB">
        <authorList>
            <consortium name="Ensembl"/>
        </authorList>
    </citation>
    <scope>IDENTIFICATION</scope>
</reference>
<keyword evidence="2" id="KW-1185">Reference proteome</keyword>
<name>A0A2K6FRP2_PROCO</name>
<evidence type="ECO:0008006" key="3">
    <source>
        <dbReference type="Google" id="ProtNLM"/>
    </source>
</evidence>
<dbReference type="GeneTree" id="ENSGT00530000064615"/>
<dbReference type="InterPro" id="IPR033533">
    <property type="entry name" value="PRR27"/>
</dbReference>
<dbReference type="AlphaFoldDB" id="A0A2K6FRP2"/>
<dbReference type="OMA" id="FREDYNG"/>
<protein>
    <recommendedName>
        <fullName evidence="3">Proline rich 27</fullName>
    </recommendedName>
</protein>
<evidence type="ECO:0000313" key="2">
    <source>
        <dbReference type="Proteomes" id="UP000233160"/>
    </source>
</evidence>